<evidence type="ECO:0000313" key="3">
    <source>
        <dbReference type="EMBL" id="TRM10687.1"/>
    </source>
</evidence>
<comment type="caution">
    <text evidence="3">The sequence shown here is derived from an EMBL/GenBank/DDBJ whole genome shotgun (WGS) entry which is preliminary data.</text>
</comment>
<dbReference type="AlphaFoldDB" id="A0A549YFR7"/>
<reference evidence="3 4" key="1">
    <citation type="submission" date="2019-07" db="EMBL/GenBank/DDBJ databases">
        <title>Genomic analysis of Lentibacillus sp. NKC851-2.</title>
        <authorList>
            <person name="Oh Y.J."/>
        </authorList>
    </citation>
    <scope>NUCLEOTIDE SEQUENCE [LARGE SCALE GENOMIC DNA]</scope>
    <source>
        <strain evidence="3 4">NKC851-2</strain>
    </source>
</reference>
<dbReference type="InterPro" id="IPR001584">
    <property type="entry name" value="Integrase_cat-core"/>
</dbReference>
<organism evidence="3 4">
    <name type="scientific">Lentibacillus cibarius</name>
    <dbReference type="NCBI Taxonomy" id="2583219"/>
    <lineage>
        <taxon>Bacteria</taxon>
        <taxon>Bacillati</taxon>
        <taxon>Bacillota</taxon>
        <taxon>Bacilli</taxon>
        <taxon>Bacillales</taxon>
        <taxon>Bacillaceae</taxon>
        <taxon>Lentibacillus</taxon>
    </lineage>
</organism>
<dbReference type="RefSeq" id="WP_142789938.1">
    <property type="nucleotide sequence ID" value="NZ_VJMZ01000001.1"/>
</dbReference>
<proteinExistence type="predicted"/>
<protein>
    <submittedName>
        <fullName evidence="3">IS21 family transposase</fullName>
    </submittedName>
</protein>
<name>A0A549YFR7_9BACI</name>
<feature type="domain" description="Integrase catalytic" evidence="1">
    <location>
        <begin position="124"/>
        <end position="313"/>
    </location>
</feature>
<dbReference type="PANTHER" id="PTHR35004">
    <property type="entry name" value="TRANSPOSASE RV3428C-RELATED"/>
    <property type="match status" value="1"/>
</dbReference>
<evidence type="ECO:0000259" key="1">
    <source>
        <dbReference type="PROSITE" id="PS50994"/>
    </source>
</evidence>
<accession>A0A549YFR7</accession>
<evidence type="ECO:0000313" key="2">
    <source>
        <dbReference type="EMBL" id="TRM10663.1"/>
    </source>
</evidence>
<dbReference type="NCBIfam" id="NF033546">
    <property type="entry name" value="transpos_IS21"/>
    <property type="match status" value="1"/>
</dbReference>
<dbReference type="GO" id="GO:0015074">
    <property type="term" value="P:DNA integration"/>
    <property type="evidence" value="ECO:0007669"/>
    <property type="project" value="InterPro"/>
</dbReference>
<dbReference type="PANTHER" id="PTHR35004:SF7">
    <property type="entry name" value="INTEGRASE PROTEIN"/>
    <property type="match status" value="1"/>
</dbReference>
<keyword evidence="4" id="KW-1185">Reference proteome</keyword>
<dbReference type="EMBL" id="VJMZ01000001">
    <property type="protein sequence ID" value="TRM10687.1"/>
    <property type="molecule type" value="Genomic_DNA"/>
</dbReference>
<dbReference type="EMBL" id="VJMZ01000001">
    <property type="protein sequence ID" value="TRM10663.1"/>
    <property type="molecule type" value="Genomic_DNA"/>
</dbReference>
<gene>
    <name evidence="2" type="ORF">FH966_02405</name>
    <name evidence="3" type="ORF">FH966_02565</name>
</gene>
<sequence length="498" mass="58222">MLAMAQVDYINFLREEEGLSINSLAKHLGINWRTAKKYGDREDWSPEIKKRIKRYPILGPYLDIIEAWLTEDLSRKRKQRHTNIRIYQRLRDECGYTGGVRTVTGYVSKRKKALAQDDKKTYSELIHPGGEAQVDFGTTEVIYDGKWLQVKYLVMSFPYSNGAFLVVLPRENITCFLEGLKQLFTLAGGVPRKLWFDNLSAAVVKIKGHGERDLTEMFQRFKLHYRFEAVFCNPRAGYEKGNVENKVGTSRRNWFVPIPVMTSWEQINQEMRQKAEEAMEKEHYKYNQSVRSLWEEEQTKLLELPRDSFEVVCFETTKLDKYGKIHLDQERLQVPGGSAQQLVSLKIYWDRLEVLNETYETLATLPRPFSLKQQEIDWMQELKQVLHKPKAVPYTMVYSALPETLKRYLSVTDLPHRKRRMGCLIQWLGDGYHVDQITIALDHISTGLWGEEGIVYQELYRTIRPEAPDYLEESYTPSNLRDYEPVLDAYNALMGGRS</sequence>
<evidence type="ECO:0000313" key="4">
    <source>
        <dbReference type="Proteomes" id="UP000319280"/>
    </source>
</evidence>
<dbReference type="PROSITE" id="PS50994">
    <property type="entry name" value="INTEGRASE"/>
    <property type="match status" value="1"/>
</dbReference>
<dbReference type="Proteomes" id="UP000319280">
    <property type="component" value="Unassembled WGS sequence"/>
</dbReference>